<dbReference type="InterPro" id="IPR058240">
    <property type="entry name" value="rSAM_sf"/>
</dbReference>
<dbReference type="InterPro" id="IPR006158">
    <property type="entry name" value="Cobalamin-bd"/>
</dbReference>
<name>V9Z8E2_9ACTN</name>
<dbReference type="SFLD" id="SFLDG01082">
    <property type="entry name" value="B12-binding_domain_containing"/>
    <property type="match status" value="1"/>
</dbReference>
<evidence type="ECO:0000256" key="1">
    <source>
        <dbReference type="ARBA" id="ARBA00001966"/>
    </source>
</evidence>
<keyword evidence="6" id="KW-0408">Iron</keyword>
<dbReference type="SFLD" id="SFLDS00029">
    <property type="entry name" value="Radical_SAM"/>
    <property type="match status" value="1"/>
</dbReference>
<dbReference type="InterPro" id="IPR006638">
    <property type="entry name" value="Elp3/MiaA/NifB-like_rSAM"/>
</dbReference>
<dbReference type="AlphaFoldDB" id="V9Z8E2"/>
<comment type="cofactor">
    <cofactor evidence="1">
        <name>[4Fe-4S] cluster</name>
        <dbReference type="ChEBI" id="CHEBI:49883"/>
    </cofactor>
</comment>
<dbReference type="SFLD" id="SFLDG01123">
    <property type="entry name" value="methyltransferase_(Class_B)"/>
    <property type="match status" value="1"/>
</dbReference>
<dbReference type="InterPro" id="IPR034466">
    <property type="entry name" value="Methyltransferase_Class_B"/>
</dbReference>
<proteinExistence type="predicted"/>
<accession>V9Z8E2</accession>
<keyword evidence="11" id="KW-0614">Plasmid</keyword>
<dbReference type="Pfam" id="PF02310">
    <property type="entry name" value="B12-binding"/>
    <property type="match status" value="1"/>
</dbReference>
<keyword evidence="7" id="KW-0411">Iron-sulfur</keyword>
<dbReference type="CDD" id="cd01335">
    <property type="entry name" value="Radical_SAM"/>
    <property type="match status" value="1"/>
</dbReference>
<evidence type="ECO:0000256" key="3">
    <source>
        <dbReference type="ARBA" id="ARBA00022679"/>
    </source>
</evidence>
<geneLocation type="plasmid" evidence="11">
    <name>pFRL6</name>
</geneLocation>
<feature type="region of interest" description="Disordered" evidence="8">
    <location>
        <begin position="1"/>
        <end position="26"/>
    </location>
</feature>
<dbReference type="GO" id="GO:0003824">
    <property type="term" value="F:catalytic activity"/>
    <property type="evidence" value="ECO:0007669"/>
    <property type="project" value="InterPro"/>
</dbReference>
<keyword evidence="2" id="KW-0489">Methyltransferase</keyword>
<reference evidence="11" key="1">
    <citation type="submission" date="2013-09" db="EMBL/GenBank/DDBJ databases">
        <title>Complete nucleotide sequence of Streptomyces linear plasmid pFRL6.</title>
        <authorList>
            <person name="Chen Z."/>
            <person name="Fang P."/>
            <person name="Qin Z."/>
        </authorList>
    </citation>
    <scope>NUCLEOTIDE SEQUENCE</scope>
    <source>
        <plasmid evidence="11">pFRL6</plasmid>
    </source>
</reference>
<keyword evidence="3" id="KW-0808">Transferase</keyword>
<dbReference type="SMART" id="SM00729">
    <property type="entry name" value="Elp3"/>
    <property type="match status" value="1"/>
</dbReference>
<dbReference type="GO" id="GO:0046872">
    <property type="term" value="F:metal ion binding"/>
    <property type="evidence" value="ECO:0007669"/>
    <property type="project" value="UniProtKB-KW"/>
</dbReference>
<dbReference type="PANTHER" id="PTHR43409:SF7">
    <property type="entry name" value="BLL1977 PROTEIN"/>
    <property type="match status" value="1"/>
</dbReference>
<feature type="domain" description="B12-binding" evidence="9">
    <location>
        <begin position="32"/>
        <end position="175"/>
    </location>
</feature>
<dbReference type="Pfam" id="PF04055">
    <property type="entry name" value="Radical_SAM"/>
    <property type="match status" value="1"/>
</dbReference>
<evidence type="ECO:0000259" key="9">
    <source>
        <dbReference type="PROSITE" id="PS51332"/>
    </source>
</evidence>
<dbReference type="GO" id="GO:0051539">
    <property type="term" value="F:4 iron, 4 sulfur cluster binding"/>
    <property type="evidence" value="ECO:0007669"/>
    <property type="project" value="UniProtKB-KW"/>
</dbReference>
<keyword evidence="5" id="KW-0479">Metal-binding</keyword>
<evidence type="ECO:0000256" key="2">
    <source>
        <dbReference type="ARBA" id="ARBA00022603"/>
    </source>
</evidence>
<keyword evidence="4" id="KW-0949">S-adenosyl-L-methionine</keyword>
<evidence type="ECO:0000313" key="11">
    <source>
        <dbReference type="EMBL" id="AHE40363.1"/>
    </source>
</evidence>
<dbReference type="Gene3D" id="3.80.30.20">
    <property type="entry name" value="tm_1862 like domain"/>
    <property type="match status" value="1"/>
</dbReference>
<evidence type="ECO:0000256" key="7">
    <source>
        <dbReference type="ARBA" id="ARBA00023014"/>
    </source>
</evidence>
<dbReference type="GO" id="GO:0005829">
    <property type="term" value="C:cytosol"/>
    <property type="evidence" value="ECO:0007669"/>
    <property type="project" value="TreeGrafter"/>
</dbReference>
<evidence type="ECO:0000256" key="8">
    <source>
        <dbReference type="SAM" id="MobiDB-lite"/>
    </source>
</evidence>
<feature type="domain" description="Radical SAM core" evidence="10">
    <location>
        <begin position="221"/>
        <end position="433"/>
    </location>
</feature>
<evidence type="ECO:0000256" key="4">
    <source>
        <dbReference type="ARBA" id="ARBA00022691"/>
    </source>
</evidence>
<evidence type="ECO:0000256" key="6">
    <source>
        <dbReference type="ARBA" id="ARBA00023004"/>
    </source>
</evidence>
<dbReference type="RefSeq" id="WP_024127599.1">
    <property type="nucleotide sequence ID" value="NC_023286.1"/>
</dbReference>
<dbReference type="Gene3D" id="3.40.50.280">
    <property type="entry name" value="Cobalamin-binding domain"/>
    <property type="match status" value="1"/>
</dbReference>
<dbReference type="InterPro" id="IPR051198">
    <property type="entry name" value="BchE-like"/>
</dbReference>
<evidence type="ECO:0000259" key="10">
    <source>
        <dbReference type="PROSITE" id="PS51918"/>
    </source>
</evidence>
<dbReference type="PROSITE" id="PS51918">
    <property type="entry name" value="RADICAL_SAM"/>
    <property type="match status" value="1"/>
</dbReference>
<sequence length="474" mass="52087">MTTFLGLPGLSGPSQPAAGARPGAATGPVAGRPTVILAYPKIDHEKDYVYHWMPFSLLTLAKPLLESGLVNVVLFDGNQRDKQAWEAFLDEHLDAAVCIGVSIMTGGGQIGHALDMVHAAKKRALCPPVVFGGPHVNVLSEQTAVHPLVDAVLTGPGQNSILQYVQSLLGRLPRRLVPGLRIDDGEQVITGKPNPPRTGILGAYPWSLLNVADYIRDDPTVATRTLNYVSSQGCVYKCDFCYEKIYKRKYSAMLAGDLLDDIADLKQRFGINGVKFYDADFFVNLQRAMGFCEGLVERGLDLRWAASINPNDVLKARKKGLPLLERIAESGCSRLLMGVESGNDRVLEEVVRKEITREKILDVAADIAANKILGSYTFIVGFPGETDAEVEDTYTLIEELRRLDPVPETRVHLFAPYPGVGELWDKAVAMGFEPPDSLEGWSKFDYYTSLTPWTSEETAARAREATRMRLAPVR</sequence>
<dbReference type="PANTHER" id="PTHR43409">
    <property type="entry name" value="ANAEROBIC MAGNESIUM-PROTOPORPHYRIN IX MONOMETHYL ESTER CYCLASE-RELATED"/>
    <property type="match status" value="1"/>
</dbReference>
<evidence type="ECO:0000256" key="5">
    <source>
        <dbReference type="ARBA" id="ARBA00022723"/>
    </source>
</evidence>
<organism evidence="11">
    <name type="scientific">Streptomyces sp. F12</name>
    <dbReference type="NCBI Taxonomy" id="1436084"/>
    <lineage>
        <taxon>Bacteria</taxon>
        <taxon>Bacillati</taxon>
        <taxon>Actinomycetota</taxon>
        <taxon>Actinomycetes</taxon>
        <taxon>Kitasatosporales</taxon>
        <taxon>Streptomycetaceae</taxon>
        <taxon>Streptomyces</taxon>
    </lineage>
</organism>
<dbReference type="InterPro" id="IPR007197">
    <property type="entry name" value="rSAM"/>
</dbReference>
<dbReference type="PROSITE" id="PS51332">
    <property type="entry name" value="B12_BINDING"/>
    <property type="match status" value="1"/>
</dbReference>
<feature type="compositionally biased region" description="Low complexity" evidence="8">
    <location>
        <begin position="11"/>
        <end position="26"/>
    </location>
</feature>
<dbReference type="InterPro" id="IPR023404">
    <property type="entry name" value="rSAM_horseshoe"/>
</dbReference>
<dbReference type="GO" id="GO:0031419">
    <property type="term" value="F:cobalamin binding"/>
    <property type="evidence" value="ECO:0007669"/>
    <property type="project" value="InterPro"/>
</dbReference>
<dbReference type="EMBL" id="KF602051">
    <property type="protein sequence ID" value="AHE40363.1"/>
    <property type="molecule type" value="Genomic_DNA"/>
</dbReference>
<protein>
    <submittedName>
        <fullName evidence="11">Fe-S protein, radical SAM family</fullName>
    </submittedName>
</protein>
<gene>
    <name evidence="11" type="ORF">pFRL6_276c</name>
</gene>
<dbReference type="SUPFAM" id="SSF102114">
    <property type="entry name" value="Radical SAM enzymes"/>
    <property type="match status" value="1"/>
</dbReference>